<feature type="non-terminal residue" evidence="2">
    <location>
        <position position="1"/>
    </location>
</feature>
<reference evidence="2 3" key="1">
    <citation type="submission" date="2013-11" db="EMBL/GenBank/DDBJ databases">
        <title>Draft genome of the bovine lungworm Dictyocaulus viviparus.</title>
        <authorList>
            <person name="Mitreva M."/>
        </authorList>
    </citation>
    <scope>NUCLEOTIDE SEQUENCE [LARGE SCALE GENOMIC DNA]</scope>
    <source>
        <strain evidence="2 3">HannoverDv2000</strain>
    </source>
</reference>
<name>A0A0D8XP28_DICVI</name>
<dbReference type="PANTHER" id="PTHR10933:SF9">
    <property type="entry name" value="IMMUNOGLOBULIN-BINDING PROTEIN 1"/>
    <property type="match status" value="1"/>
</dbReference>
<dbReference type="Proteomes" id="UP000053766">
    <property type="component" value="Unassembled WGS sequence"/>
</dbReference>
<dbReference type="EMBL" id="KN716496">
    <property type="protein sequence ID" value="KJH44136.1"/>
    <property type="molecule type" value="Genomic_DNA"/>
</dbReference>
<feature type="compositionally biased region" description="Basic and acidic residues" evidence="1">
    <location>
        <begin position="202"/>
        <end position="211"/>
    </location>
</feature>
<dbReference type="GO" id="GO:0009966">
    <property type="term" value="P:regulation of signal transduction"/>
    <property type="evidence" value="ECO:0007669"/>
    <property type="project" value="InterPro"/>
</dbReference>
<evidence type="ECO:0008006" key="4">
    <source>
        <dbReference type="Google" id="ProtNLM"/>
    </source>
</evidence>
<feature type="region of interest" description="Disordered" evidence="1">
    <location>
        <begin position="198"/>
        <end position="234"/>
    </location>
</feature>
<evidence type="ECO:0000313" key="2">
    <source>
        <dbReference type="EMBL" id="KJH44136.1"/>
    </source>
</evidence>
<sequence>FKSVISELEILCCTAVILRATSMLEITEQETSGKLSRSLIAIYASCSDESKSDVKKYTSEEIREHKITRFRKQKELKTVIDQLKNEQQMNKMDESVQRRLYLTVLKYWSNKVVEELESIEEELPLVEMMRNRLQTRDVEKDTSTNSLFFHDEKPTTLKPFILTRSAQQKSVFGLGYPSIPTMTVDEWYNQRFGDTFSQQKHGKTEYSKGDSGDEGSSEDEHEENDEQTRAQLMKWDEYKDYHRRGWGNTHNKG</sequence>
<dbReference type="STRING" id="29172.A0A0D8XP28"/>
<organism evidence="2 3">
    <name type="scientific">Dictyocaulus viviparus</name>
    <name type="common">Bovine lungworm</name>
    <dbReference type="NCBI Taxonomy" id="29172"/>
    <lineage>
        <taxon>Eukaryota</taxon>
        <taxon>Metazoa</taxon>
        <taxon>Ecdysozoa</taxon>
        <taxon>Nematoda</taxon>
        <taxon>Chromadorea</taxon>
        <taxon>Rhabditida</taxon>
        <taxon>Rhabditina</taxon>
        <taxon>Rhabditomorpha</taxon>
        <taxon>Strongyloidea</taxon>
        <taxon>Metastrongylidae</taxon>
        <taxon>Dictyocaulus</taxon>
    </lineage>
</organism>
<gene>
    <name evidence="2" type="ORF">DICVIV_09832</name>
</gene>
<dbReference type="InterPro" id="IPR007304">
    <property type="entry name" value="TAP46-like"/>
</dbReference>
<dbReference type="OrthoDB" id="10261753at2759"/>
<dbReference type="InterPro" id="IPR038511">
    <property type="entry name" value="TAP42/TAP46-like_sf"/>
</dbReference>
<keyword evidence="3" id="KW-1185">Reference proteome</keyword>
<dbReference type="Pfam" id="PF04177">
    <property type="entry name" value="TAP42"/>
    <property type="match status" value="1"/>
</dbReference>
<dbReference type="AlphaFoldDB" id="A0A0D8XP28"/>
<dbReference type="Gene3D" id="1.25.40.540">
    <property type="entry name" value="TAP42-like family"/>
    <property type="match status" value="1"/>
</dbReference>
<reference evidence="3" key="2">
    <citation type="journal article" date="2016" name="Sci. Rep.">
        <title>Dictyocaulus viviparus genome, variome and transcriptome elucidate lungworm biology and support future intervention.</title>
        <authorList>
            <person name="McNulty S.N."/>
            <person name="Strube C."/>
            <person name="Rosa B.A."/>
            <person name="Martin J.C."/>
            <person name="Tyagi R."/>
            <person name="Choi Y.J."/>
            <person name="Wang Q."/>
            <person name="Hallsworth Pepin K."/>
            <person name="Zhang X."/>
            <person name="Ozersky P."/>
            <person name="Wilson R.K."/>
            <person name="Sternberg P.W."/>
            <person name="Gasser R.B."/>
            <person name="Mitreva M."/>
        </authorList>
    </citation>
    <scope>NUCLEOTIDE SEQUENCE [LARGE SCALE GENOMIC DNA]</scope>
    <source>
        <strain evidence="3">HannoverDv2000</strain>
    </source>
</reference>
<protein>
    <recommendedName>
        <fullName evidence="4">TAP42-like family protein</fullName>
    </recommendedName>
</protein>
<dbReference type="GO" id="GO:0035303">
    <property type="term" value="P:regulation of dephosphorylation"/>
    <property type="evidence" value="ECO:0007669"/>
    <property type="project" value="TreeGrafter"/>
</dbReference>
<proteinExistence type="predicted"/>
<dbReference type="GO" id="GO:0005829">
    <property type="term" value="C:cytosol"/>
    <property type="evidence" value="ECO:0007669"/>
    <property type="project" value="TreeGrafter"/>
</dbReference>
<evidence type="ECO:0000256" key="1">
    <source>
        <dbReference type="SAM" id="MobiDB-lite"/>
    </source>
</evidence>
<feature type="compositionally biased region" description="Acidic residues" evidence="1">
    <location>
        <begin position="212"/>
        <end position="225"/>
    </location>
</feature>
<dbReference type="GO" id="GO:0051721">
    <property type="term" value="F:protein phosphatase 2A binding"/>
    <property type="evidence" value="ECO:0007669"/>
    <property type="project" value="TreeGrafter"/>
</dbReference>
<dbReference type="PANTHER" id="PTHR10933">
    <property type="entry name" value="IMMUNOGLOBULIN-BINDING PROTEIN 1"/>
    <property type="match status" value="1"/>
</dbReference>
<accession>A0A0D8XP28</accession>
<evidence type="ECO:0000313" key="3">
    <source>
        <dbReference type="Proteomes" id="UP000053766"/>
    </source>
</evidence>